<dbReference type="GO" id="GO:0046872">
    <property type="term" value="F:metal ion binding"/>
    <property type="evidence" value="ECO:0007669"/>
    <property type="project" value="UniProtKB-KW"/>
</dbReference>
<comment type="caution">
    <text evidence="15">The sequence shown here is derived from an EMBL/GenBank/DDBJ whole genome shotgun (WGS) entry which is preliminary data.</text>
</comment>
<dbReference type="EMBL" id="BAABLX010000016">
    <property type="protein sequence ID" value="GAA4943011.1"/>
    <property type="molecule type" value="Genomic_DNA"/>
</dbReference>
<dbReference type="InterPro" id="IPR011577">
    <property type="entry name" value="Cyt_b561_bac/Ni-Hgenase"/>
</dbReference>
<dbReference type="AlphaFoldDB" id="A0AAV3U2P9"/>
<dbReference type="Gene3D" id="1.20.950.20">
    <property type="entry name" value="Transmembrane di-heme cytochromes, Chain C"/>
    <property type="match status" value="1"/>
</dbReference>
<dbReference type="Pfam" id="PF04264">
    <property type="entry name" value="YceI"/>
    <property type="match status" value="1"/>
</dbReference>
<evidence type="ECO:0000256" key="3">
    <source>
        <dbReference type="ARBA" id="ARBA00022448"/>
    </source>
</evidence>
<dbReference type="InterPro" id="IPR007372">
    <property type="entry name" value="Lipid/polyisoprenoid-bd_YceI"/>
</dbReference>
<evidence type="ECO:0000256" key="6">
    <source>
        <dbReference type="ARBA" id="ARBA00022692"/>
    </source>
</evidence>
<comment type="similarity">
    <text evidence="12">Belongs to the cytochrome b561 family.</text>
</comment>
<feature type="transmembrane region" description="Helical" evidence="13">
    <location>
        <begin position="178"/>
        <end position="196"/>
    </location>
</feature>
<keyword evidence="7" id="KW-0479">Metal-binding</keyword>
<sequence>MSNTHTYSLVARSLHWLIALLIFWAIVIGLVAEELPYSPEKIQLFVVHKSVGITVLMLALVRLAWRFISPPPALGLSAKEEKLAHLGHWGLYALMISVPLSGWLLNSAAGYPFAWFNLISVPHIPGVGEDSKDLFASVHVVLFYIIAVMVIGHILMLFHHKFSQGINLLPRMLPGKTALWAVVLVAIMAGLIGYTINKANTAKANAEQDSQAIKPAPSQSAASSAASSDSPLWQLVPTEENFQFSSSYSGEAFTGLIKTFTPKIYFDPDHPEQGVLDVTIDTTSLTTLNSEWDSAITGSQWFATSDYPSAHYVSEDIRPDGAGFIAQGELTLKGISKPVEVYFEWEAQGDQAIFLGSAMLDRREFDIGSGSWATDDSIAFEVTLDIDLQLEPAQ</sequence>
<organism evidence="15 16">
    <name type="scientific">Halioxenophilus aromaticivorans</name>
    <dbReference type="NCBI Taxonomy" id="1306992"/>
    <lineage>
        <taxon>Bacteria</taxon>
        <taxon>Pseudomonadati</taxon>
        <taxon>Pseudomonadota</taxon>
        <taxon>Gammaproteobacteria</taxon>
        <taxon>Alteromonadales</taxon>
        <taxon>Alteromonadaceae</taxon>
        <taxon>Halioxenophilus</taxon>
    </lineage>
</organism>
<feature type="transmembrane region" description="Helical" evidence="13">
    <location>
        <begin position="44"/>
        <end position="68"/>
    </location>
</feature>
<dbReference type="GO" id="GO:0020037">
    <property type="term" value="F:heme binding"/>
    <property type="evidence" value="ECO:0007669"/>
    <property type="project" value="TreeGrafter"/>
</dbReference>
<feature type="transmembrane region" description="Helical" evidence="13">
    <location>
        <begin position="89"/>
        <end position="114"/>
    </location>
</feature>
<evidence type="ECO:0000256" key="5">
    <source>
        <dbReference type="ARBA" id="ARBA00022617"/>
    </source>
</evidence>
<evidence type="ECO:0000259" key="14">
    <source>
        <dbReference type="SMART" id="SM00867"/>
    </source>
</evidence>
<evidence type="ECO:0000313" key="15">
    <source>
        <dbReference type="EMBL" id="GAA4943011.1"/>
    </source>
</evidence>
<gene>
    <name evidence="15" type="ORF">GCM10025791_22080</name>
</gene>
<reference evidence="16" key="1">
    <citation type="journal article" date="2019" name="Int. J. Syst. Evol. Microbiol.">
        <title>The Global Catalogue of Microorganisms (GCM) 10K type strain sequencing project: providing services to taxonomists for standard genome sequencing and annotation.</title>
        <authorList>
            <consortium name="The Broad Institute Genomics Platform"/>
            <consortium name="The Broad Institute Genome Sequencing Center for Infectious Disease"/>
            <person name="Wu L."/>
            <person name="Ma J."/>
        </authorList>
    </citation>
    <scope>NUCLEOTIDE SEQUENCE [LARGE SCALE GENOMIC DNA]</scope>
    <source>
        <strain evidence="16">JCM 19134</strain>
    </source>
</reference>
<evidence type="ECO:0000256" key="12">
    <source>
        <dbReference type="ARBA" id="ARBA00037975"/>
    </source>
</evidence>
<dbReference type="GO" id="GO:0005886">
    <property type="term" value="C:plasma membrane"/>
    <property type="evidence" value="ECO:0007669"/>
    <property type="project" value="UniProtKB-SubCell"/>
</dbReference>
<dbReference type="Proteomes" id="UP001409585">
    <property type="component" value="Unassembled WGS sequence"/>
</dbReference>
<dbReference type="InterPro" id="IPR036761">
    <property type="entry name" value="TTHA0802/YceI-like_sf"/>
</dbReference>
<evidence type="ECO:0000256" key="1">
    <source>
        <dbReference type="ARBA" id="ARBA00001970"/>
    </source>
</evidence>
<proteinExistence type="inferred from homology"/>
<comment type="subcellular location">
    <subcellularLocation>
        <location evidence="2">Cell membrane</location>
        <topology evidence="2">Multi-pass membrane protein</topology>
    </subcellularLocation>
</comment>
<dbReference type="SMART" id="SM00867">
    <property type="entry name" value="YceI"/>
    <property type="match status" value="1"/>
</dbReference>
<name>A0AAV3U2P9_9ALTE</name>
<dbReference type="Pfam" id="PF01292">
    <property type="entry name" value="Ni_hydr_CYTB"/>
    <property type="match status" value="1"/>
</dbReference>
<evidence type="ECO:0000256" key="11">
    <source>
        <dbReference type="ARBA" id="ARBA00023136"/>
    </source>
</evidence>
<evidence type="ECO:0000256" key="10">
    <source>
        <dbReference type="ARBA" id="ARBA00023004"/>
    </source>
</evidence>
<evidence type="ECO:0000256" key="2">
    <source>
        <dbReference type="ARBA" id="ARBA00004651"/>
    </source>
</evidence>
<keyword evidence="16" id="KW-1185">Reference proteome</keyword>
<keyword evidence="11 13" id="KW-0472">Membrane</keyword>
<dbReference type="PANTHER" id="PTHR30529:SF7">
    <property type="entry name" value="CYTOCHROME B561 BACTERIAL_NI-HYDROGENASE DOMAIN-CONTAINING PROTEIN"/>
    <property type="match status" value="1"/>
</dbReference>
<evidence type="ECO:0000256" key="8">
    <source>
        <dbReference type="ARBA" id="ARBA00022982"/>
    </source>
</evidence>
<dbReference type="PANTHER" id="PTHR30529">
    <property type="entry name" value="CYTOCHROME B561"/>
    <property type="match status" value="1"/>
</dbReference>
<dbReference type="InterPro" id="IPR052168">
    <property type="entry name" value="Cytochrome_b561_oxidase"/>
</dbReference>
<comment type="cofactor">
    <cofactor evidence="1">
        <name>heme b</name>
        <dbReference type="ChEBI" id="CHEBI:60344"/>
    </cofactor>
</comment>
<evidence type="ECO:0000256" key="9">
    <source>
        <dbReference type="ARBA" id="ARBA00022989"/>
    </source>
</evidence>
<keyword evidence="8" id="KW-0249">Electron transport</keyword>
<dbReference type="InterPro" id="IPR016174">
    <property type="entry name" value="Di-haem_cyt_TM"/>
</dbReference>
<feature type="transmembrane region" description="Helical" evidence="13">
    <location>
        <begin position="14"/>
        <end position="32"/>
    </location>
</feature>
<feature type="domain" description="Lipid/polyisoprenoid-binding YceI-like" evidence="14">
    <location>
        <begin position="232"/>
        <end position="391"/>
    </location>
</feature>
<keyword evidence="5" id="KW-0349">Heme</keyword>
<keyword evidence="6 13" id="KW-0812">Transmembrane</keyword>
<keyword evidence="4" id="KW-1003">Cell membrane</keyword>
<evidence type="ECO:0000256" key="13">
    <source>
        <dbReference type="SAM" id="Phobius"/>
    </source>
</evidence>
<keyword evidence="3" id="KW-0813">Transport</keyword>
<feature type="transmembrane region" description="Helical" evidence="13">
    <location>
        <begin position="134"/>
        <end position="158"/>
    </location>
</feature>
<protein>
    <submittedName>
        <fullName evidence="15">YceI family protein</fullName>
    </submittedName>
</protein>
<dbReference type="SUPFAM" id="SSF81342">
    <property type="entry name" value="Transmembrane di-heme cytochromes"/>
    <property type="match status" value="1"/>
</dbReference>
<dbReference type="GO" id="GO:0009055">
    <property type="term" value="F:electron transfer activity"/>
    <property type="evidence" value="ECO:0007669"/>
    <property type="project" value="InterPro"/>
</dbReference>
<keyword evidence="9 13" id="KW-1133">Transmembrane helix</keyword>
<dbReference type="RefSeq" id="WP_345421629.1">
    <property type="nucleotide sequence ID" value="NZ_AP031496.1"/>
</dbReference>
<accession>A0AAV3U2P9</accession>
<dbReference type="Gene3D" id="2.40.128.110">
    <property type="entry name" value="Lipid/polyisoprenoid-binding, YceI-like"/>
    <property type="match status" value="1"/>
</dbReference>
<dbReference type="GO" id="GO:0022904">
    <property type="term" value="P:respiratory electron transport chain"/>
    <property type="evidence" value="ECO:0007669"/>
    <property type="project" value="InterPro"/>
</dbReference>
<keyword evidence="10" id="KW-0408">Iron</keyword>
<dbReference type="SUPFAM" id="SSF101874">
    <property type="entry name" value="YceI-like"/>
    <property type="match status" value="1"/>
</dbReference>
<evidence type="ECO:0000313" key="16">
    <source>
        <dbReference type="Proteomes" id="UP001409585"/>
    </source>
</evidence>
<evidence type="ECO:0000256" key="4">
    <source>
        <dbReference type="ARBA" id="ARBA00022475"/>
    </source>
</evidence>
<evidence type="ECO:0000256" key="7">
    <source>
        <dbReference type="ARBA" id="ARBA00022723"/>
    </source>
</evidence>